<dbReference type="KEGG" id="aka:TKWG_25594"/>
<proteinExistence type="predicted"/>
<organism evidence="5 6">
    <name type="scientific">Advenella kashmirensis (strain DSM 17095 / LMG 22695 / WT001)</name>
    <name type="common">Tetrathiobacter kashmirensis</name>
    <dbReference type="NCBI Taxonomy" id="1036672"/>
    <lineage>
        <taxon>Bacteria</taxon>
        <taxon>Pseudomonadati</taxon>
        <taxon>Pseudomonadota</taxon>
        <taxon>Betaproteobacteria</taxon>
        <taxon>Burkholderiales</taxon>
        <taxon>Alcaligenaceae</taxon>
    </lineage>
</organism>
<keyword evidence="2" id="KW-0255">Endonuclease</keyword>
<accession>I3UHY8</accession>
<dbReference type="PROSITE" id="PS01123">
    <property type="entry name" value="TNASE_1"/>
    <property type="match status" value="1"/>
</dbReference>
<dbReference type="SMART" id="SM00318">
    <property type="entry name" value="SNc"/>
    <property type="match status" value="1"/>
</dbReference>
<dbReference type="PANTHER" id="PTHR12302:SF3">
    <property type="entry name" value="SERINE_THREONINE-PROTEIN KINASE 31"/>
    <property type="match status" value="1"/>
</dbReference>
<keyword evidence="3" id="KW-0378">Hydrolase</keyword>
<dbReference type="OrthoDB" id="9805504at2"/>
<geneLocation type="plasmid" evidence="5 6">
    <name>pWTk445</name>
</geneLocation>
<evidence type="ECO:0000313" key="6">
    <source>
        <dbReference type="Proteomes" id="UP000005267"/>
    </source>
</evidence>
<dbReference type="InterPro" id="IPR035437">
    <property type="entry name" value="SNase_OB-fold_sf"/>
</dbReference>
<dbReference type="PANTHER" id="PTHR12302">
    <property type="entry name" value="EBNA2 BINDING PROTEIN P100"/>
    <property type="match status" value="1"/>
</dbReference>
<dbReference type="AlphaFoldDB" id="I3UHY8"/>
<dbReference type="InterPro" id="IPR016071">
    <property type="entry name" value="Staphylococal_nuclease_OB-fold"/>
</dbReference>
<dbReference type="RefSeq" id="WP_014752716.1">
    <property type="nucleotide sequence ID" value="NC_017965.1"/>
</dbReference>
<sequence length="180" mass="20152">MKNRLAGFISALLLVGVVVGAMWFDRVNNTPPQVNAVVERVIDGDTIDVLIDQQLVRIRLVGIDAPELAQDNGRSVQQFLASFIQGQEVRIALGSQEKYGRSLAEVFVTTRDPQTLAQSQLSVNEFLVRTGRAWAYRYRGEVQYSGYGQLEADARAERRGLWSSAGAVEPWQWRKTQANQ</sequence>
<dbReference type="EMBL" id="CP003556">
    <property type="protein sequence ID" value="AFK64626.1"/>
    <property type="molecule type" value="Genomic_DNA"/>
</dbReference>
<dbReference type="SUPFAM" id="SSF50199">
    <property type="entry name" value="Staphylococcal nuclease"/>
    <property type="match status" value="1"/>
</dbReference>
<reference evidence="5 6" key="1">
    <citation type="journal article" date="2011" name="J. Bacteriol.">
        <title>Whole-genome shotgun sequencing of the sulfur-oxidizing chemoautotroph Tetrathiobacter kashmirensis.</title>
        <authorList>
            <person name="Ghosh W."/>
            <person name="George A."/>
            <person name="Agarwal A."/>
            <person name="Raj P."/>
            <person name="Alam M."/>
            <person name="Pyne P."/>
            <person name="Das Gupta S.K."/>
        </authorList>
    </citation>
    <scope>NUCLEOTIDE SEQUENCE [LARGE SCALE GENOMIC DNA]</scope>
    <source>
        <strain evidence="5 6">WT001</strain>
        <plasmid evidence="5">pWTk445</plasmid>
    </source>
</reference>
<dbReference type="GO" id="GO:0003676">
    <property type="term" value="F:nucleic acid binding"/>
    <property type="evidence" value="ECO:0007669"/>
    <property type="project" value="InterPro"/>
</dbReference>
<gene>
    <name evidence="5" type="ordered locus">TKWG_25594</name>
</gene>
<dbReference type="PROSITE" id="PS50830">
    <property type="entry name" value="TNASE_3"/>
    <property type="match status" value="1"/>
</dbReference>
<dbReference type="Proteomes" id="UP000005267">
    <property type="component" value="Plasmid pWTk445"/>
</dbReference>
<protein>
    <submittedName>
        <fullName evidence="5">Protein ParB</fullName>
    </submittedName>
</protein>
<dbReference type="GO" id="GO:0004519">
    <property type="term" value="F:endonuclease activity"/>
    <property type="evidence" value="ECO:0007669"/>
    <property type="project" value="UniProtKB-KW"/>
</dbReference>
<reference evidence="6" key="2">
    <citation type="journal article" date="2013" name="PLoS ONE">
        <title>Genome implosion elicits host-confinement in Alcaligenaceae: evidence from the comparative genomics of Tetrathiobacter kashmirensis, a pathogen in the making.</title>
        <authorList>
            <person name="Ghosh W."/>
            <person name="Alam M."/>
            <person name="Roy C."/>
            <person name="Pyne P."/>
            <person name="George A."/>
            <person name="Chakraborty R."/>
            <person name="Majumder S."/>
            <person name="Agarwal A."/>
            <person name="Chakraborty S."/>
            <person name="Majumdar S."/>
            <person name="Gupta S.K."/>
        </authorList>
    </citation>
    <scope>NUCLEOTIDE SEQUENCE [LARGE SCALE GENOMIC DNA]</scope>
    <source>
        <strain evidence="6">WT001</strain>
    </source>
</reference>
<evidence type="ECO:0000259" key="4">
    <source>
        <dbReference type="PROSITE" id="PS50830"/>
    </source>
</evidence>
<dbReference type="Gene3D" id="2.40.50.90">
    <property type="match status" value="1"/>
</dbReference>
<evidence type="ECO:0000313" key="5">
    <source>
        <dbReference type="EMBL" id="AFK64626.1"/>
    </source>
</evidence>
<dbReference type="GO" id="GO:0016787">
    <property type="term" value="F:hydrolase activity"/>
    <property type="evidence" value="ECO:0007669"/>
    <property type="project" value="UniProtKB-KW"/>
</dbReference>
<evidence type="ECO:0000256" key="2">
    <source>
        <dbReference type="ARBA" id="ARBA00022759"/>
    </source>
</evidence>
<feature type="domain" description="TNase-like" evidence="4">
    <location>
        <begin position="32"/>
        <end position="164"/>
    </location>
</feature>
<evidence type="ECO:0000256" key="1">
    <source>
        <dbReference type="ARBA" id="ARBA00022722"/>
    </source>
</evidence>
<dbReference type="Pfam" id="PF00565">
    <property type="entry name" value="SNase"/>
    <property type="match status" value="1"/>
</dbReference>
<dbReference type="HOGENOM" id="CLU_046484_7_4_4"/>
<keyword evidence="5" id="KW-0614">Plasmid</keyword>
<dbReference type="InterPro" id="IPR002071">
    <property type="entry name" value="Thermonucl_AS"/>
</dbReference>
<keyword evidence="6" id="KW-1185">Reference proteome</keyword>
<keyword evidence="1" id="KW-0540">Nuclease</keyword>
<evidence type="ECO:0000256" key="3">
    <source>
        <dbReference type="ARBA" id="ARBA00022801"/>
    </source>
</evidence>
<name>I3UHY8_ADVKW</name>